<feature type="domain" description="T-SNARE coiled-coil homology" evidence="9">
    <location>
        <begin position="286"/>
        <end position="348"/>
    </location>
</feature>
<dbReference type="GO" id="GO:0048278">
    <property type="term" value="P:vesicle docking"/>
    <property type="evidence" value="ECO:0007669"/>
    <property type="project" value="TreeGrafter"/>
</dbReference>
<name>A0AA43QSQ9_9LECA</name>
<evidence type="ECO:0000256" key="4">
    <source>
        <dbReference type="ARBA" id="ARBA00022989"/>
    </source>
</evidence>
<feature type="transmembrane region" description="Helical" evidence="8">
    <location>
        <begin position="360"/>
        <end position="381"/>
    </location>
</feature>
<comment type="subcellular location">
    <subcellularLocation>
        <location evidence="1">Membrane</location>
        <topology evidence="1">Single-pass type IV membrane protein</topology>
    </subcellularLocation>
</comment>
<dbReference type="Proteomes" id="UP001161017">
    <property type="component" value="Unassembled WGS sequence"/>
</dbReference>
<accession>A0AA43QSQ9</accession>
<dbReference type="InterPro" id="IPR006011">
    <property type="entry name" value="Syntaxin_N"/>
</dbReference>
<feature type="region of interest" description="Disordered" evidence="7">
    <location>
        <begin position="1"/>
        <end position="105"/>
    </location>
</feature>
<dbReference type="Pfam" id="PF05739">
    <property type="entry name" value="SNARE"/>
    <property type="match status" value="1"/>
</dbReference>
<organism evidence="10 11">
    <name type="scientific">Ramalina farinacea</name>
    <dbReference type="NCBI Taxonomy" id="258253"/>
    <lineage>
        <taxon>Eukaryota</taxon>
        <taxon>Fungi</taxon>
        <taxon>Dikarya</taxon>
        <taxon>Ascomycota</taxon>
        <taxon>Pezizomycotina</taxon>
        <taxon>Lecanoromycetes</taxon>
        <taxon>OSLEUM clade</taxon>
        <taxon>Lecanoromycetidae</taxon>
        <taxon>Lecanorales</taxon>
        <taxon>Lecanorineae</taxon>
        <taxon>Ramalinaceae</taxon>
        <taxon>Ramalina</taxon>
    </lineage>
</organism>
<dbReference type="SMART" id="SM00503">
    <property type="entry name" value="SynN"/>
    <property type="match status" value="1"/>
</dbReference>
<dbReference type="GO" id="GO:0031201">
    <property type="term" value="C:SNARE complex"/>
    <property type="evidence" value="ECO:0007669"/>
    <property type="project" value="TreeGrafter"/>
</dbReference>
<evidence type="ECO:0000313" key="11">
    <source>
        <dbReference type="Proteomes" id="UP001161017"/>
    </source>
</evidence>
<dbReference type="Gene3D" id="1.20.58.70">
    <property type="match status" value="1"/>
</dbReference>
<sequence>MSDSRAKNYGGYGSGGAGGGGYGQTNPYEQQGNRYDQAAGNPYSQQAANPYAQQEQPTAPQPSYGGRQPQQPQQQQGRYDNRYGGQQGAGGYGGGNDVEMTPMNGGAQSYGGGAAGGAAGGMAPSRDPNAILNECRSIDTGIDSIQRNLERLRFLQQRAIDDPDASQSTVTNRELDNLSSETMTLYRNFGGRIKAIKQQKESGDPRNKPQVGMIDRKLKTAINEYQQVDRDFRHKLSAQMERQYRIVRPDASDQEVREAVEDTSNNQVFSQALMTSNRRGQSQSALRAVQGRHEAIQKIERQMIELAQLFQDMEAAVIEQEPAVMDIEQKGEETVTNIGKGNEQLDDATKKARAARKKKWICLGIVVLIILIIVAVVVIAVEFGKK</sequence>
<feature type="compositionally biased region" description="Gly residues" evidence="7">
    <location>
        <begin position="10"/>
        <end position="23"/>
    </location>
</feature>
<dbReference type="CDD" id="cd15849">
    <property type="entry name" value="SNARE_Sso1"/>
    <property type="match status" value="1"/>
</dbReference>
<dbReference type="GO" id="GO:0005886">
    <property type="term" value="C:plasma membrane"/>
    <property type="evidence" value="ECO:0007669"/>
    <property type="project" value="TreeGrafter"/>
</dbReference>
<dbReference type="InterPro" id="IPR000727">
    <property type="entry name" value="T_SNARE_dom"/>
</dbReference>
<feature type="compositionally biased region" description="Low complexity" evidence="7">
    <location>
        <begin position="61"/>
        <end position="78"/>
    </location>
</feature>
<keyword evidence="6 8" id="KW-0472">Membrane</keyword>
<comment type="caution">
    <text evidence="10">The sequence shown here is derived from an EMBL/GenBank/DDBJ whole genome shotgun (WGS) entry which is preliminary data.</text>
</comment>
<dbReference type="InterPro" id="IPR010989">
    <property type="entry name" value="SNARE"/>
</dbReference>
<keyword evidence="5" id="KW-0175">Coiled coil</keyword>
<comment type="similarity">
    <text evidence="2">Belongs to the syntaxin family.</text>
</comment>
<evidence type="ECO:0000256" key="7">
    <source>
        <dbReference type="SAM" id="MobiDB-lite"/>
    </source>
</evidence>
<dbReference type="InterPro" id="IPR045242">
    <property type="entry name" value="Syntaxin"/>
</dbReference>
<feature type="compositionally biased region" description="Polar residues" evidence="7">
    <location>
        <begin position="24"/>
        <end position="34"/>
    </location>
</feature>
<dbReference type="FunFam" id="1.20.58.70:FF:000008">
    <property type="entry name" value="Syntaxin family protein"/>
    <property type="match status" value="1"/>
</dbReference>
<evidence type="ECO:0000256" key="2">
    <source>
        <dbReference type="ARBA" id="ARBA00009063"/>
    </source>
</evidence>
<gene>
    <name evidence="10" type="ORF">OHK93_002084</name>
</gene>
<dbReference type="GO" id="GO:0012505">
    <property type="term" value="C:endomembrane system"/>
    <property type="evidence" value="ECO:0007669"/>
    <property type="project" value="TreeGrafter"/>
</dbReference>
<evidence type="ECO:0000256" key="1">
    <source>
        <dbReference type="ARBA" id="ARBA00004211"/>
    </source>
</evidence>
<evidence type="ECO:0000256" key="6">
    <source>
        <dbReference type="ARBA" id="ARBA00023136"/>
    </source>
</evidence>
<dbReference type="Pfam" id="PF00804">
    <property type="entry name" value="Syntaxin"/>
    <property type="match status" value="1"/>
</dbReference>
<dbReference type="GO" id="GO:0006886">
    <property type="term" value="P:intracellular protein transport"/>
    <property type="evidence" value="ECO:0007669"/>
    <property type="project" value="TreeGrafter"/>
</dbReference>
<evidence type="ECO:0000256" key="3">
    <source>
        <dbReference type="ARBA" id="ARBA00022692"/>
    </source>
</evidence>
<feature type="compositionally biased region" description="Gly residues" evidence="7">
    <location>
        <begin position="85"/>
        <end position="96"/>
    </location>
</feature>
<dbReference type="PROSITE" id="PS50192">
    <property type="entry name" value="T_SNARE"/>
    <property type="match status" value="1"/>
</dbReference>
<dbReference type="SMART" id="SM00397">
    <property type="entry name" value="t_SNARE"/>
    <property type="match status" value="1"/>
</dbReference>
<protein>
    <recommendedName>
        <fullName evidence="9">t-SNARE coiled-coil homology domain-containing protein</fullName>
    </recommendedName>
</protein>
<keyword evidence="11" id="KW-1185">Reference proteome</keyword>
<dbReference type="AlphaFoldDB" id="A0AA43QSQ9"/>
<dbReference type="GO" id="GO:0006887">
    <property type="term" value="P:exocytosis"/>
    <property type="evidence" value="ECO:0007669"/>
    <property type="project" value="TreeGrafter"/>
</dbReference>
<dbReference type="GO" id="GO:0005484">
    <property type="term" value="F:SNAP receptor activity"/>
    <property type="evidence" value="ECO:0007669"/>
    <property type="project" value="TreeGrafter"/>
</dbReference>
<evidence type="ECO:0000313" key="10">
    <source>
        <dbReference type="EMBL" id="MDI1490879.1"/>
    </source>
</evidence>
<dbReference type="GO" id="GO:0000149">
    <property type="term" value="F:SNARE binding"/>
    <property type="evidence" value="ECO:0007669"/>
    <property type="project" value="TreeGrafter"/>
</dbReference>
<dbReference type="PANTHER" id="PTHR19957:SF380">
    <property type="entry name" value="SYNTAXIN FAMILY PROTEIN"/>
    <property type="match status" value="1"/>
</dbReference>
<keyword evidence="4 8" id="KW-1133">Transmembrane helix</keyword>
<evidence type="ECO:0000259" key="9">
    <source>
        <dbReference type="PROSITE" id="PS50192"/>
    </source>
</evidence>
<dbReference type="GO" id="GO:0006906">
    <property type="term" value="P:vesicle fusion"/>
    <property type="evidence" value="ECO:0007669"/>
    <property type="project" value="TreeGrafter"/>
</dbReference>
<dbReference type="EMBL" id="JAPUFD010000013">
    <property type="protein sequence ID" value="MDI1490879.1"/>
    <property type="molecule type" value="Genomic_DNA"/>
</dbReference>
<evidence type="ECO:0000256" key="5">
    <source>
        <dbReference type="ARBA" id="ARBA00023054"/>
    </source>
</evidence>
<dbReference type="SUPFAM" id="SSF47661">
    <property type="entry name" value="t-snare proteins"/>
    <property type="match status" value="1"/>
</dbReference>
<reference evidence="10" key="1">
    <citation type="journal article" date="2023" name="Genome Biol. Evol.">
        <title>First Whole Genome Sequence and Flow Cytometry Genome Size Data for the Lichen-Forming Fungus Ramalina farinacea (Ascomycota).</title>
        <authorList>
            <person name="Llewellyn T."/>
            <person name="Mian S."/>
            <person name="Hill R."/>
            <person name="Leitch I.J."/>
            <person name="Gaya E."/>
        </authorList>
    </citation>
    <scope>NUCLEOTIDE SEQUENCE</scope>
    <source>
        <strain evidence="10">LIQ254RAFAR</strain>
    </source>
</reference>
<feature type="compositionally biased region" description="Polar residues" evidence="7">
    <location>
        <begin position="42"/>
        <end position="58"/>
    </location>
</feature>
<keyword evidence="3 8" id="KW-0812">Transmembrane</keyword>
<dbReference type="PANTHER" id="PTHR19957">
    <property type="entry name" value="SYNTAXIN"/>
    <property type="match status" value="1"/>
</dbReference>
<proteinExistence type="inferred from homology"/>
<evidence type="ECO:0000256" key="8">
    <source>
        <dbReference type="SAM" id="Phobius"/>
    </source>
</evidence>